<feature type="domain" description="Peptidase S54 rhomboid" evidence="8">
    <location>
        <begin position="79"/>
        <end position="223"/>
    </location>
</feature>
<comment type="caution">
    <text evidence="9">The sequence shown here is derived from an EMBL/GenBank/DDBJ whole genome shotgun (WGS) entry which is preliminary data.</text>
</comment>
<feature type="transmembrane region" description="Helical" evidence="7">
    <location>
        <begin position="206"/>
        <end position="225"/>
    </location>
</feature>
<feature type="transmembrane region" description="Helical" evidence="7">
    <location>
        <begin position="140"/>
        <end position="162"/>
    </location>
</feature>
<sequence>MFPLYDTIPSKKKPVITYSIIFINVLIFIYELTLNNFQLQEFFFNYGIVPLRYTWKFNYKYSMIWKEIFPVIYSNPFVPFLSHMFIHGGWSHILGNMWFLWIFGDNVEDKIGHFNFLFFYIFGGLFALFFHWMFNFFSPYPLVGASGAISAVMGAYFVQFWYSRIVTLIIWFIPFLVEIPAVIYLFIWFVLQILNGTISNITGSGVAYWAHAGGFIFGMIIGNRVKRRYYL</sequence>
<keyword evidence="4" id="KW-0378">Hydrolase</keyword>
<feature type="transmembrane region" description="Helical" evidence="7">
    <location>
        <begin position="116"/>
        <end position="134"/>
    </location>
</feature>
<dbReference type="RefSeq" id="WP_077198301.1">
    <property type="nucleotide sequence ID" value="NZ_LBFC01000018.1"/>
</dbReference>
<evidence type="ECO:0000313" key="10">
    <source>
        <dbReference type="Proteomes" id="UP000242616"/>
    </source>
</evidence>
<keyword evidence="10" id="KW-1185">Reference proteome</keyword>
<dbReference type="EMBL" id="LBFC01000018">
    <property type="protein sequence ID" value="ONN27173.1"/>
    <property type="molecule type" value="Genomic_DNA"/>
</dbReference>
<evidence type="ECO:0000256" key="1">
    <source>
        <dbReference type="ARBA" id="ARBA00004141"/>
    </source>
</evidence>
<keyword evidence="6 7" id="KW-0472">Membrane</keyword>
<comment type="similarity">
    <text evidence="2">Belongs to the peptidase S54 family.</text>
</comment>
<proteinExistence type="inferred from homology"/>
<dbReference type="InterPro" id="IPR022764">
    <property type="entry name" value="Peptidase_S54_rhomboid_dom"/>
</dbReference>
<evidence type="ECO:0000256" key="3">
    <source>
        <dbReference type="ARBA" id="ARBA00022692"/>
    </source>
</evidence>
<feature type="transmembrane region" description="Helical" evidence="7">
    <location>
        <begin position="84"/>
        <end position="104"/>
    </location>
</feature>
<dbReference type="InterPro" id="IPR050925">
    <property type="entry name" value="Rhomboid_protease_S54"/>
</dbReference>
<comment type="subcellular location">
    <subcellularLocation>
        <location evidence="1">Membrane</location>
        <topology evidence="1">Multi-pass membrane protein</topology>
    </subcellularLocation>
</comment>
<name>A0ABX3IIL3_9BACT</name>
<dbReference type="Pfam" id="PF01694">
    <property type="entry name" value="Rhomboid"/>
    <property type="match status" value="1"/>
</dbReference>
<evidence type="ECO:0000256" key="6">
    <source>
        <dbReference type="ARBA" id="ARBA00023136"/>
    </source>
</evidence>
<gene>
    <name evidence="9" type="ORF">XJ44_05150</name>
</gene>
<keyword evidence="3 7" id="KW-0812">Transmembrane</keyword>
<evidence type="ECO:0000313" key="9">
    <source>
        <dbReference type="EMBL" id="ONN27173.1"/>
    </source>
</evidence>
<dbReference type="PANTHER" id="PTHR43731">
    <property type="entry name" value="RHOMBOID PROTEASE"/>
    <property type="match status" value="1"/>
</dbReference>
<evidence type="ECO:0000256" key="7">
    <source>
        <dbReference type="SAM" id="Phobius"/>
    </source>
</evidence>
<dbReference type="PANTHER" id="PTHR43731:SF14">
    <property type="entry name" value="PRESENILIN-ASSOCIATED RHOMBOID-LIKE PROTEIN, MITOCHONDRIAL"/>
    <property type="match status" value="1"/>
</dbReference>
<dbReference type="InterPro" id="IPR035952">
    <property type="entry name" value="Rhomboid-like_sf"/>
</dbReference>
<evidence type="ECO:0000256" key="4">
    <source>
        <dbReference type="ARBA" id="ARBA00022801"/>
    </source>
</evidence>
<keyword evidence="5 7" id="KW-1133">Transmembrane helix</keyword>
<organism evidence="9 10">
    <name type="scientific">Thermosipho affectus</name>
    <dbReference type="NCBI Taxonomy" id="660294"/>
    <lineage>
        <taxon>Bacteria</taxon>
        <taxon>Thermotogati</taxon>
        <taxon>Thermotogota</taxon>
        <taxon>Thermotogae</taxon>
        <taxon>Thermotogales</taxon>
        <taxon>Fervidobacteriaceae</taxon>
        <taxon>Thermosipho</taxon>
    </lineage>
</organism>
<dbReference type="Proteomes" id="UP000242616">
    <property type="component" value="Unassembled WGS sequence"/>
</dbReference>
<protein>
    <submittedName>
        <fullName evidence="9">Peptidase S54</fullName>
    </submittedName>
</protein>
<dbReference type="Gene3D" id="1.20.1540.10">
    <property type="entry name" value="Rhomboid-like"/>
    <property type="match status" value="1"/>
</dbReference>
<evidence type="ECO:0000259" key="8">
    <source>
        <dbReference type="Pfam" id="PF01694"/>
    </source>
</evidence>
<feature type="transmembrane region" description="Helical" evidence="7">
    <location>
        <begin position="169"/>
        <end position="194"/>
    </location>
</feature>
<feature type="transmembrane region" description="Helical" evidence="7">
    <location>
        <begin position="15"/>
        <end position="33"/>
    </location>
</feature>
<dbReference type="SUPFAM" id="SSF144091">
    <property type="entry name" value="Rhomboid-like"/>
    <property type="match status" value="1"/>
</dbReference>
<evidence type="ECO:0000256" key="2">
    <source>
        <dbReference type="ARBA" id="ARBA00009045"/>
    </source>
</evidence>
<accession>A0ABX3IIL3</accession>
<evidence type="ECO:0000256" key="5">
    <source>
        <dbReference type="ARBA" id="ARBA00022989"/>
    </source>
</evidence>
<reference evidence="9 10" key="1">
    <citation type="submission" date="2015-06" db="EMBL/GenBank/DDBJ databases">
        <title>Genome sequencing of Thermotogales isolates from hydrothermal vents.</title>
        <authorList>
            <person name="Haverkamp T.H."/>
            <person name="Kublanov I.V."/>
            <person name="Nesbo C.L."/>
        </authorList>
    </citation>
    <scope>NUCLEOTIDE SEQUENCE [LARGE SCALE GENOMIC DNA]</scope>
    <source>
        <strain evidence="10">ik275mar</strain>
    </source>
</reference>